<evidence type="ECO:0000313" key="3">
    <source>
        <dbReference type="EMBL" id="KAF6078403.1"/>
    </source>
</evidence>
<dbReference type="InterPro" id="IPR036047">
    <property type="entry name" value="F-box-like_dom_sf"/>
</dbReference>
<name>A0A833YQ55_9CHIR</name>
<dbReference type="FunFam" id="1.20.1280.50:FF:000103">
    <property type="entry name" value="Leucine rich repeat containing 29"/>
    <property type="match status" value="1"/>
</dbReference>
<dbReference type="Gene3D" id="1.20.1280.50">
    <property type="match status" value="1"/>
</dbReference>
<feature type="region of interest" description="Disordered" evidence="1">
    <location>
        <begin position="28"/>
        <end position="57"/>
    </location>
</feature>
<gene>
    <name evidence="3" type="ORF">HJG60_009240</name>
</gene>
<evidence type="ECO:0000256" key="1">
    <source>
        <dbReference type="SAM" id="MobiDB-lite"/>
    </source>
</evidence>
<dbReference type="InterPro" id="IPR001810">
    <property type="entry name" value="F-box_dom"/>
</dbReference>
<reference evidence="3 4" key="1">
    <citation type="journal article" date="2020" name="Nature">
        <title>Six reference-quality genomes reveal evolution of bat adaptations.</title>
        <authorList>
            <person name="Jebb D."/>
            <person name="Huang Z."/>
            <person name="Pippel M."/>
            <person name="Hughes G.M."/>
            <person name="Lavrichenko K."/>
            <person name="Devanna P."/>
            <person name="Winkler S."/>
            <person name="Jermiin L.S."/>
            <person name="Skirmuntt E.C."/>
            <person name="Katzourakis A."/>
            <person name="Burkitt-Gray L."/>
            <person name="Ray D.A."/>
            <person name="Sullivan K.A.M."/>
            <person name="Roscito J.G."/>
            <person name="Kirilenko B.M."/>
            <person name="Davalos L.M."/>
            <person name="Corthals A.P."/>
            <person name="Power M.L."/>
            <person name="Jones G."/>
            <person name="Ransome R.D."/>
            <person name="Dechmann D.K.N."/>
            <person name="Locatelli A.G."/>
            <person name="Puechmaille S.J."/>
            <person name="Fedrigo O."/>
            <person name="Jarvis E.D."/>
            <person name="Hiller M."/>
            <person name="Vernes S.C."/>
            <person name="Myers E.W."/>
            <person name="Teeling E.C."/>
        </authorList>
    </citation>
    <scope>NUCLEOTIDE SEQUENCE [LARGE SCALE GENOMIC DNA]</scope>
    <source>
        <strain evidence="3">Bat1K_MPI-CBG_1</strain>
    </source>
</reference>
<feature type="domain" description="F-box" evidence="2">
    <location>
        <begin position="58"/>
        <end position="109"/>
    </location>
</feature>
<accession>A0A833YQ55</accession>
<organism evidence="3 4">
    <name type="scientific">Phyllostomus discolor</name>
    <name type="common">pale spear-nosed bat</name>
    <dbReference type="NCBI Taxonomy" id="89673"/>
    <lineage>
        <taxon>Eukaryota</taxon>
        <taxon>Metazoa</taxon>
        <taxon>Chordata</taxon>
        <taxon>Craniata</taxon>
        <taxon>Vertebrata</taxon>
        <taxon>Euteleostomi</taxon>
        <taxon>Mammalia</taxon>
        <taxon>Eutheria</taxon>
        <taxon>Laurasiatheria</taxon>
        <taxon>Chiroptera</taxon>
        <taxon>Yangochiroptera</taxon>
        <taxon>Phyllostomidae</taxon>
        <taxon>Phyllostominae</taxon>
        <taxon>Phyllostomus</taxon>
    </lineage>
</organism>
<sequence length="115" mass="11995">MKPQALGTTSAAQALPVQTQIVTAGTEVSGPLPSIVPPPEPARLHSPDALRGGGGGRDAMAESLPLEILTYILSFLPLSDQKEASLVNRAWYYAAQNALREPSRAWASGAFPASA</sequence>
<dbReference type="EMBL" id="JABVXQ010000014">
    <property type="protein sequence ID" value="KAF6078403.1"/>
    <property type="molecule type" value="Genomic_DNA"/>
</dbReference>
<protein>
    <recommendedName>
        <fullName evidence="2">F-box domain-containing protein</fullName>
    </recommendedName>
</protein>
<dbReference type="Proteomes" id="UP000664940">
    <property type="component" value="Unassembled WGS sequence"/>
</dbReference>
<dbReference type="SUPFAM" id="SSF81383">
    <property type="entry name" value="F-box domain"/>
    <property type="match status" value="1"/>
</dbReference>
<evidence type="ECO:0000259" key="2">
    <source>
        <dbReference type="PROSITE" id="PS50181"/>
    </source>
</evidence>
<dbReference type="SMART" id="SM00256">
    <property type="entry name" value="FBOX"/>
    <property type="match status" value="1"/>
</dbReference>
<comment type="caution">
    <text evidence="3">The sequence shown here is derived from an EMBL/GenBank/DDBJ whole genome shotgun (WGS) entry which is preliminary data.</text>
</comment>
<dbReference type="PROSITE" id="PS50181">
    <property type="entry name" value="FBOX"/>
    <property type="match status" value="1"/>
</dbReference>
<dbReference type="AlphaFoldDB" id="A0A833YQ55"/>
<evidence type="ECO:0000313" key="4">
    <source>
        <dbReference type="Proteomes" id="UP000664940"/>
    </source>
</evidence>
<proteinExistence type="predicted"/>
<dbReference type="Pfam" id="PF12937">
    <property type="entry name" value="F-box-like"/>
    <property type="match status" value="1"/>
</dbReference>